<dbReference type="AlphaFoldDB" id="A0A2T0LTE1"/>
<dbReference type="InterPro" id="IPR057746">
    <property type="entry name" value="CpnT-like_N"/>
</dbReference>
<feature type="domain" description="Outer membrane channel protein CpnT-like N-terminal" evidence="2">
    <location>
        <begin position="165"/>
        <end position="275"/>
    </location>
</feature>
<feature type="compositionally biased region" description="Low complexity" evidence="1">
    <location>
        <begin position="26"/>
        <end position="41"/>
    </location>
</feature>
<feature type="region of interest" description="Disordered" evidence="1">
    <location>
        <begin position="1"/>
        <end position="224"/>
    </location>
</feature>
<keyword evidence="4" id="KW-1185">Reference proteome</keyword>
<feature type="compositionally biased region" description="Low complexity" evidence="1">
    <location>
        <begin position="68"/>
        <end position="86"/>
    </location>
</feature>
<dbReference type="EMBL" id="PVNH01000006">
    <property type="protein sequence ID" value="PRX47001.1"/>
    <property type="molecule type" value="Genomic_DNA"/>
</dbReference>
<accession>A0A2T0LTE1</accession>
<feature type="compositionally biased region" description="Acidic residues" evidence="1">
    <location>
        <begin position="130"/>
        <end position="146"/>
    </location>
</feature>
<dbReference type="Proteomes" id="UP000238362">
    <property type="component" value="Unassembled WGS sequence"/>
</dbReference>
<evidence type="ECO:0000256" key="1">
    <source>
        <dbReference type="SAM" id="MobiDB-lite"/>
    </source>
</evidence>
<reference evidence="3 4" key="1">
    <citation type="submission" date="2018-03" db="EMBL/GenBank/DDBJ databases">
        <title>Genomic Encyclopedia of Type Strains, Phase III (KMG-III): the genomes of soil and plant-associated and newly described type strains.</title>
        <authorList>
            <person name="Whitman W."/>
        </authorList>
    </citation>
    <scope>NUCLEOTIDE SEQUENCE [LARGE SCALE GENOMIC DNA]</scope>
    <source>
        <strain evidence="3 4">CGMCC 4.7125</strain>
    </source>
</reference>
<feature type="compositionally biased region" description="Basic and acidic residues" evidence="1">
    <location>
        <begin position="202"/>
        <end position="224"/>
    </location>
</feature>
<name>A0A2T0LTE1_9PSEU</name>
<evidence type="ECO:0000313" key="4">
    <source>
        <dbReference type="Proteomes" id="UP000238362"/>
    </source>
</evidence>
<feature type="compositionally biased region" description="Low complexity" evidence="1">
    <location>
        <begin position="49"/>
        <end position="62"/>
    </location>
</feature>
<evidence type="ECO:0000259" key="2">
    <source>
        <dbReference type="Pfam" id="PF25547"/>
    </source>
</evidence>
<gene>
    <name evidence="3" type="ORF">B0I33_10698</name>
</gene>
<comment type="caution">
    <text evidence="3">The sequence shown here is derived from an EMBL/GenBank/DDBJ whole genome shotgun (WGS) entry which is preliminary data.</text>
</comment>
<proteinExistence type="predicted"/>
<dbReference type="Pfam" id="PF25547">
    <property type="entry name" value="WXG100_2"/>
    <property type="match status" value="1"/>
</dbReference>
<organism evidence="3 4">
    <name type="scientific">Prauserella shujinwangii</name>
    <dbReference type="NCBI Taxonomy" id="1453103"/>
    <lineage>
        <taxon>Bacteria</taxon>
        <taxon>Bacillati</taxon>
        <taxon>Actinomycetota</taxon>
        <taxon>Actinomycetes</taxon>
        <taxon>Pseudonocardiales</taxon>
        <taxon>Pseudonocardiaceae</taxon>
        <taxon>Prauserella</taxon>
    </lineage>
</organism>
<sequence length="491" mass="48081">MTAPSDDGSGAGGGGTDSAGAPPPAAEAEAPPEASPDAPAPADEEPAPEQDAPADATTTSEPAESEPADAAPADGEPADAAPADDGNQSPESGGAEQPGQEAPAAGGEEDVPGTIPGGQMRETDAPGEGAGEEQEAEGILPLDDEFATTVRNEGPNLETPAGILDDLGQQWNGTGGDADAAHADGSGGVAAVRESWQDPAQEELRRRTDSSLEETRGVGDSARAMDEQVRRAGEQVRAATDAIEQNTARQAPGYYLATSTLPPGERDVAARRIVDITVDGNRDIANQAAANIMNDPGWDRVEAPPTPGAGDPTPALYAAGSGALDAGANLLAERHASTVAAQGLDDVAPKVLKAGKVAGGALGLPLAIASAAHDAHAGPPDERESLVQAAASNGAGLLASIAAPAAAGAVAGAVGGAGIGAIPGALIGIGAGVIASGAVDSLFENGFSDPGGALLDGVNSLGDTASSLVDAAESADAAINSKIREAWNALF</sequence>
<evidence type="ECO:0000313" key="3">
    <source>
        <dbReference type="EMBL" id="PRX47001.1"/>
    </source>
</evidence>
<protein>
    <recommendedName>
        <fullName evidence="2">Outer membrane channel protein CpnT-like N-terminal domain-containing protein</fullName>
    </recommendedName>
</protein>